<dbReference type="EMBL" id="JADBGQ010000005">
    <property type="protein sequence ID" value="KAG5399390.1"/>
    <property type="molecule type" value="Genomic_DNA"/>
</dbReference>
<dbReference type="PANTHER" id="PTHR31293:SF12">
    <property type="entry name" value="RNI-LIKE SUPERFAMILY PROTEIN"/>
    <property type="match status" value="1"/>
</dbReference>
<dbReference type="PANTHER" id="PTHR31293">
    <property type="entry name" value="RNI-LIKE SUPERFAMILY PROTEIN"/>
    <property type="match status" value="1"/>
</dbReference>
<evidence type="ECO:0000313" key="3">
    <source>
        <dbReference type="Proteomes" id="UP000823674"/>
    </source>
</evidence>
<accession>A0ABQ7MKX9</accession>
<protein>
    <recommendedName>
        <fullName evidence="1">FBD domain-containing protein</fullName>
    </recommendedName>
</protein>
<evidence type="ECO:0000259" key="1">
    <source>
        <dbReference type="SMART" id="SM00579"/>
    </source>
</evidence>
<comment type="caution">
    <text evidence="2">The sequence shown here is derived from an EMBL/GenBank/DDBJ whole genome shotgun (WGS) entry which is preliminary data.</text>
</comment>
<dbReference type="Proteomes" id="UP000823674">
    <property type="component" value="Chromosome A05"/>
</dbReference>
<evidence type="ECO:0000313" key="2">
    <source>
        <dbReference type="EMBL" id="KAG5399390.1"/>
    </source>
</evidence>
<dbReference type="SMART" id="SM00579">
    <property type="entry name" value="FBD"/>
    <property type="match status" value="1"/>
</dbReference>
<dbReference type="InterPro" id="IPR006566">
    <property type="entry name" value="FBD"/>
</dbReference>
<proteinExistence type="predicted"/>
<reference evidence="2 3" key="1">
    <citation type="submission" date="2021-03" db="EMBL/GenBank/DDBJ databases">
        <authorList>
            <person name="King G.J."/>
            <person name="Bancroft I."/>
            <person name="Baten A."/>
            <person name="Bloomfield J."/>
            <person name="Borpatragohain P."/>
            <person name="He Z."/>
            <person name="Irish N."/>
            <person name="Irwin J."/>
            <person name="Liu K."/>
            <person name="Mauleon R.P."/>
            <person name="Moore J."/>
            <person name="Morris R."/>
            <person name="Ostergaard L."/>
            <person name="Wang B."/>
            <person name="Wells R."/>
        </authorList>
    </citation>
    <scope>NUCLEOTIDE SEQUENCE [LARGE SCALE GENOMIC DNA]</scope>
    <source>
        <strain evidence="2">R-o-18</strain>
        <tissue evidence="2">Leaf</tissue>
    </source>
</reference>
<name>A0ABQ7MKX9_BRACM</name>
<dbReference type="InterPro" id="IPR055294">
    <property type="entry name" value="FBL60-like"/>
</dbReference>
<keyword evidence="3" id="KW-1185">Reference proteome</keyword>
<feature type="domain" description="FBD" evidence="1">
    <location>
        <begin position="150"/>
        <end position="221"/>
    </location>
</feature>
<organism evidence="2 3">
    <name type="scientific">Brassica rapa subsp. trilocularis</name>
    <dbReference type="NCBI Taxonomy" id="1813537"/>
    <lineage>
        <taxon>Eukaryota</taxon>
        <taxon>Viridiplantae</taxon>
        <taxon>Streptophyta</taxon>
        <taxon>Embryophyta</taxon>
        <taxon>Tracheophyta</taxon>
        <taxon>Spermatophyta</taxon>
        <taxon>Magnoliopsida</taxon>
        <taxon>eudicotyledons</taxon>
        <taxon>Gunneridae</taxon>
        <taxon>Pentapetalae</taxon>
        <taxon>rosids</taxon>
        <taxon>malvids</taxon>
        <taxon>Brassicales</taxon>
        <taxon>Brassicaceae</taxon>
        <taxon>Brassiceae</taxon>
        <taxon>Brassica</taxon>
    </lineage>
</organism>
<sequence length="222" mass="25234">MSDFGNITIDTPSVTHLYYSDLVPSSYLAVNLNSLVEANLDLVVTVGHYYNSREGDNITSNPTDLFKGMRNVQIMNLLSQDSLEIFYLFRGAIPVYENLFHLSIITESTDCWSGLVYLLNHCPNLETLTIKGTLHYDKYDYICNCVSGYSFLLSCPVKVVKITEYGGTADELLQLKYILEKLSRLERLEVSIWGTDDMKFQKAKDLLMLPRASTKCKIKIIN</sequence>
<gene>
    <name evidence="2" type="primary">A05p054990.1_BraROA</name>
    <name evidence="2" type="ORF">IGI04_021204</name>
</gene>